<evidence type="ECO:0000259" key="1">
    <source>
        <dbReference type="SMART" id="SM00835"/>
    </source>
</evidence>
<feature type="domain" description="Cupin type-1" evidence="1">
    <location>
        <begin position="58"/>
        <end position="172"/>
    </location>
</feature>
<reference evidence="2" key="2">
    <citation type="submission" date="2021-10" db="EMBL/GenBank/DDBJ databases">
        <title>Phylogenomics reveals ancestral predisposition of the termite-cultivated fungus Termitomyces towards a domesticated lifestyle.</title>
        <authorList>
            <person name="Auxier B."/>
            <person name="Grum-Grzhimaylo A."/>
            <person name="Cardenas M.E."/>
            <person name="Lodge J.D."/>
            <person name="Laessoe T."/>
            <person name="Pedersen O."/>
            <person name="Smith M.E."/>
            <person name="Kuyper T.W."/>
            <person name="Franco-Molano E.A."/>
            <person name="Baroni T.J."/>
            <person name="Aanen D.K."/>
        </authorList>
    </citation>
    <scope>NUCLEOTIDE SEQUENCE</scope>
    <source>
        <strain evidence="2">D49</strain>
    </source>
</reference>
<sequence length="185" mass="20176">MLSLIYPPRSSLFSLPVRDLILANDAAFLNYLRCLGLPEPDSEAPVSPQGTVPEPYSFPLSKVKPTKLSGGSVKVVDSTTFKISKTITAAEVTVEPGAIRELHAGDIGRPLFMRYVPTSMGHYVENTGNTTLKFLEIFNTDIFQDISLNQWLALTPAKLVKEHLGISDDVVSKLSKTKNTVVGSK</sequence>
<dbReference type="OrthoDB" id="10263073at2759"/>
<dbReference type="Proteomes" id="UP000717328">
    <property type="component" value="Unassembled WGS sequence"/>
</dbReference>
<comment type="caution">
    <text evidence="2">The sequence shown here is derived from an EMBL/GenBank/DDBJ whole genome shotgun (WGS) entry which is preliminary data.</text>
</comment>
<name>A0A9P7FTZ9_9AGAR</name>
<dbReference type="SMART" id="SM00835">
    <property type="entry name" value="Cupin_1"/>
    <property type="match status" value="1"/>
</dbReference>
<accession>A0A9P7FTZ9</accession>
<evidence type="ECO:0000313" key="2">
    <source>
        <dbReference type="EMBL" id="KAG5636228.1"/>
    </source>
</evidence>
<dbReference type="InterPro" id="IPR006045">
    <property type="entry name" value="Cupin_1"/>
</dbReference>
<gene>
    <name evidence="2" type="ORF">H0H81_008735</name>
</gene>
<evidence type="ECO:0000313" key="3">
    <source>
        <dbReference type="Proteomes" id="UP000717328"/>
    </source>
</evidence>
<dbReference type="SUPFAM" id="SSF51182">
    <property type="entry name" value="RmlC-like cupins"/>
    <property type="match status" value="1"/>
</dbReference>
<dbReference type="AlphaFoldDB" id="A0A9P7FTZ9"/>
<dbReference type="InterPro" id="IPR014710">
    <property type="entry name" value="RmlC-like_jellyroll"/>
</dbReference>
<keyword evidence="3" id="KW-1185">Reference proteome</keyword>
<protein>
    <recommendedName>
        <fullName evidence="1">Cupin type-1 domain-containing protein</fullName>
    </recommendedName>
</protein>
<dbReference type="CDD" id="cd20305">
    <property type="entry name" value="cupin_OxDC_C"/>
    <property type="match status" value="1"/>
</dbReference>
<dbReference type="InterPro" id="IPR011051">
    <property type="entry name" value="RmlC_Cupin_sf"/>
</dbReference>
<dbReference type="EMBL" id="JABCKI010005960">
    <property type="protein sequence ID" value="KAG5636228.1"/>
    <property type="molecule type" value="Genomic_DNA"/>
</dbReference>
<dbReference type="Gene3D" id="2.60.120.10">
    <property type="entry name" value="Jelly Rolls"/>
    <property type="match status" value="3"/>
</dbReference>
<reference evidence="2" key="1">
    <citation type="submission" date="2021-02" db="EMBL/GenBank/DDBJ databases">
        <authorList>
            <person name="Nieuwenhuis M."/>
            <person name="Van De Peppel L.J.J."/>
        </authorList>
    </citation>
    <scope>NUCLEOTIDE SEQUENCE</scope>
    <source>
        <strain evidence="2">D49</strain>
    </source>
</reference>
<organism evidence="2 3">
    <name type="scientific">Sphagnurus paluster</name>
    <dbReference type="NCBI Taxonomy" id="117069"/>
    <lineage>
        <taxon>Eukaryota</taxon>
        <taxon>Fungi</taxon>
        <taxon>Dikarya</taxon>
        <taxon>Basidiomycota</taxon>
        <taxon>Agaricomycotina</taxon>
        <taxon>Agaricomycetes</taxon>
        <taxon>Agaricomycetidae</taxon>
        <taxon>Agaricales</taxon>
        <taxon>Tricholomatineae</taxon>
        <taxon>Lyophyllaceae</taxon>
        <taxon>Sphagnurus</taxon>
    </lineage>
</organism>
<proteinExistence type="predicted"/>